<proteinExistence type="predicted"/>
<comment type="caution">
    <text evidence="2">The sequence shown here is derived from an EMBL/GenBank/DDBJ whole genome shotgun (WGS) entry which is preliminary data.</text>
</comment>
<sequence>MLGSQHMAVDSPLSEPPEDMRQPPWPLTKLPALQQNRDPENELDVRTLGSRLRATPHTYCLLRARLARREASARRAPVTRTTSPQAIVTQHTHLGRGRLRPI</sequence>
<reference evidence="2" key="1">
    <citation type="submission" date="2020-08" db="EMBL/GenBank/DDBJ databases">
        <title>Genome sequencing and assembly of the red palm weevil Rhynchophorus ferrugineus.</title>
        <authorList>
            <person name="Dias G.B."/>
            <person name="Bergman C.M."/>
            <person name="Manee M."/>
        </authorList>
    </citation>
    <scope>NUCLEOTIDE SEQUENCE</scope>
    <source>
        <strain evidence="2">AA-2017</strain>
        <tissue evidence="2">Whole larva</tissue>
    </source>
</reference>
<keyword evidence="3" id="KW-1185">Reference proteome</keyword>
<gene>
    <name evidence="2" type="ORF">GWI33_000220</name>
</gene>
<evidence type="ECO:0000256" key="1">
    <source>
        <dbReference type="SAM" id="MobiDB-lite"/>
    </source>
</evidence>
<dbReference type="Proteomes" id="UP000625711">
    <property type="component" value="Unassembled WGS sequence"/>
</dbReference>
<name>A0A834IYK5_RHYFE</name>
<accession>A0A834IYK5</accession>
<protein>
    <submittedName>
        <fullName evidence="2">Uncharacterized protein</fullName>
    </submittedName>
</protein>
<feature type="region of interest" description="Disordered" evidence="1">
    <location>
        <begin position="1"/>
        <end position="42"/>
    </location>
</feature>
<dbReference type="AlphaFoldDB" id="A0A834IYK5"/>
<dbReference type="EMBL" id="JAACXV010000002">
    <property type="protein sequence ID" value="KAF7287872.1"/>
    <property type="molecule type" value="Genomic_DNA"/>
</dbReference>
<evidence type="ECO:0000313" key="3">
    <source>
        <dbReference type="Proteomes" id="UP000625711"/>
    </source>
</evidence>
<organism evidence="2 3">
    <name type="scientific">Rhynchophorus ferrugineus</name>
    <name type="common">Red palm weevil</name>
    <name type="synonym">Curculio ferrugineus</name>
    <dbReference type="NCBI Taxonomy" id="354439"/>
    <lineage>
        <taxon>Eukaryota</taxon>
        <taxon>Metazoa</taxon>
        <taxon>Ecdysozoa</taxon>
        <taxon>Arthropoda</taxon>
        <taxon>Hexapoda</taxon>
        <taxon>Insecta</taxon>
        <taxon>Pterygota</taxon>
        <taxon>Neoptera</taxon>
        <taxon>Endopterygota</taxon>
        <taxon>Coleoptera</taxon>
        <taxon>Polyphaga</taxon>
        <taxon>Cucujiformia</taxon>
        <taxon>Curculionidae</taxon>
        <taxon>Dryophthorinae</taxon>
        <taxon>Rhynchophorus</taxon>
    </lineage>
</organism>
<evidence type="ECO:0000313" key="2">
    <source>
        <dbReference type="EMBL" id="KAF7287872.1"/>
    </source>
</evidence>